<dbReference type="InterPro" id="IPR000845">
    <property type="entry name" value="Nucleoside_phosphorylase_d"/>
</dbReference>
<dbReference type="Proteomes" id="UP001144036">
    <property type="component" value="Unassembled WGS sequence"/>
</dbReference>
<dbReference type="InterPro" id="IPR035994">
    <property type="entry name" value="Nucleoside_phosphorylase_sf"/>
</dbReference>
<protein>
    <submittedName>
        <fullName evidence="2">5'-methylthioadenosine/S-adenosylhomocysteine nucleosidase</fullName>
    </submittedName>
</protein>
<reference evidence="2" key="1">
    <citation type="submission" date="2022-11" db="EMBL/GenBank/DDBJ databases">
        <title>Nonomuraea corallina sp. nov., a new species of the genus Nonomuraea isolated from sea side sediment in Thai sea.</title>
        <authorList>
            <person name="Ngamcharungchit C."/>
            <person name="Matsumoto A."/>
            <person name="Suriyachadkun C."/>
            <person name="Panbangred W."/>
            <person name="Inahashi Y."/>
            <person name="Intra B."/>
        </authorList>
    </citation>
    <scope>NUCLEOTIDE SEQUENCE</scope>
    <source>
        <strain evidence="2">MCN248</strain>
    </source>
</reference>
<dbReference type="Pfam" id="PF01048">
    <property type="entry name" value="PNP_UDP_1"/>
    <property type="match status" value="1"/>
</dbReference>
<dbReference type="CDD" id="cd09008">
    <property type="entry name" value="MTAN"/>
    <property type="match status" value="1"/>
</dbReference>
<dbReference type="RefSeq" id="WP_270156186.1">
    <property type="nucleotide sequence ID" value="NZ_JAPNNL010000067.1"/>
</dbReference>
<evidence type="ECO:0000313" key="2">
    <source>
        <dbReference type="EMBL" id="MDA0635343.1"/>
    </source>
</evidence>
<dbReference type="PANTHER" id="PTHR46832">
    <property type="entry name" value="5'-METHYLTHIOADENOSINE/S-ADENOSYLHOMOCYSTEINE NUCLEOSIDASE"/>
    <property type="match status" value="1"/>
</dbReference>
<dbReference type="PANTHER" id="PTHR46832:SF1">
    <property type="entry name" value="5'-METHYLTHIOADENOSINE_S-ADENOSYLHOMOCYSTEINE NUCLEOSIDASE"/>
    <property type="match status" value="1"/>
</dbReference>
<organism evidence="2 3">
    <name type="scientific">Nonomuraea corallina</name>
    <dbReference type="NCBI Taxonomy" id="2989783"/>
    <lineage>
        <taxon>Bacteria</taxon>
        <taxon>Bacillati</taxon>
        <taxon>Actinomycetota</taxon>
        <taxon>Actinomycetes</taxon>
        <taxon>Streptosporangiales</taxon>
        <taxon>Streptosporangiaceae</taxon>
        <taxon>Nonomuraea</taxon>
    </lineage>
</organism>
<comment type="caution">
    <text evidence="2">The sequence shown here is derived from an EMBL/GenBank/DDBJ whole genome shotgun (WGS) entry which is preliminary data.</text>
</comment>
<evidence type="ECO:0000313" key="3">
    <source>
        <dbReference type="Proteomes" id="UP001144036"/>
    </source>
</evidence>
<dbReference type="SUPFAM" id="SSF53167">
    <property type="entry name" value="Purine and uridine phosphorylases"/>
    <property type="match status" value="1"/>
</dbReference>
<proteinExistence type="predicted"/>
<evidence type="ECO:0000259" key="1">
    <source>
        <dbReference type="Pfam" id="PF01048"/>
    </source>
</evidence>
<dbReference type="Gene3D" id="3.40.50.1580">
    <property type="entry name" value="Nucleoside phosphorylase domain"/>
    <property type="match status" value="1"/>
</dbReference>
<sequence length="378" mass="41509">MPEVIMRTRGEVRFSMPEQIIVLTALEVEYNAVYQHLTELETDEHESGTTFEIGTMHGCPWQVVIAELGPGNLGAAVVTTQAIQRFSPRAVLMVGIAGSLAPDKVKQGDVVIGTKTYWYHSAKHEGERVLARPDSWPGSHRLLQRAKVVTRRRPWGQARFGVHTKPIASGEVVLNSAESPLKNQLRFHYNDAVAIEMESAGLSNAAHVSKIDALTIRGISDLADGFKHDADADGWQQTAADNAATVARWLIRLISDIDTTVTSISDYIGRPTPESLARLQRRVAFFVTSVGEISTRTGTISLSMAATRLGELRDRILEDLTDVENHLGPVEPEQDVIRRAALFSLRQDVPAIVAGLADATIRAKAYTLNDRVSRLHSP</sequence>
<keyword evidence="3" id="KW-1185">Reference proteome</keyword>
<feature type="domain" description="Nucleoside phosphorylase" evidence="1">
    <location>
        <begin position="20"/>
        <end position="250"/>
    </location>
</feature>
<gene>
    <name evidence="2" type="ORF">OUY22_18125</name>
</gene>
<accession>A0ABT4SE78</accession>
<name>A0ABT4SE78_9ACTN</name>
<dbReference type="EMBL" id="JAPNNL010000067">
    <property type="protein sequence ID" value="MDA0635343.1"/>
    <property type="molecule type" value="Genomic_DNA"/>
</dbReference>